<dbReference type="InterPro" id="IPR011040">
    <property type="entry name" value="Sialidase"/>
</dbReference>
<evidence type="ECO:0000313" key="2">
    <source>
        <dbReference type="EMBL" id="VAX27280.1"/>
    </source>
</evidence>
<accession>A0A3B1CX78</accession>
<dbReference type="PANTHER" id="PTHR43752">
    <property type="entry name" value="BNR/ASP-BOX REPEAT FAMILY PROTEIN"/>
    <property type="match status" value="1"/>
</dbReference>
<proteinExistence type="predicted"/>
<protein>
    <recommendedName>
        <fullName evidence="1">Sialidase domain-containing protein</fullName>
    </recommendedName>
</protein>
<dbReference type="SUPFAM" id="SSF50939">
    <property type="entry name" value="Sialidases"/>
    <property type="match status" value="1"/>
</dbReference>
<dbReference type="Pfam" id="PF13088">
    <property type="entry name" value="BNR_2"/>
    <property type="match status" value="1"/>
</dbReference>
<reference evidence="2" key="1">
    <citation type="submission" date="2018-06" db="EMBL/GenBank/DDBJ databases">
        <authorList>
            <person name="Zhirakovskaya E."/>
        </authorList>
    </citation>
    <scope>NUCLEOTIDE SEQUENCE</scope>
</reference>
<dbReference type="CDD" id="cd15482">
    <property type="entry name" value="Sialidase_non-viral"/>
    <property type="match status" value="1"/>
</dbReference>
<name>A0A3B1CX78_9ZZZZ</name>
<organism evidence="2">
    <name type="scientific">hydrothermal vent metagenome</name>
    <dbReference type="NCBI Taxonomy" id="652676"/>
    <lineage>
        <taxon>unclassified sequences</taxon>
        <taxon>metagenomes</taxon>
        <taxon>ecological metagenomes</taxon>
    </lineage>
</organism>
<dbReference type="InterPro" id="IPR036278">
    <property type="entry name" value="Sialidase_sf"/>
</dbReference>
<gene>
    <name evidence="2" type="ORF">MNBD_IGNAVI01-1877</name>
</gene>
<dbReference type="Gene3D" id="2.120.10.10">
    <property type="match status" value="1"/>
</dbReference>
<evidence type="ECO:0000259" key="1">
    <source>
        <dbReference type="Pfam" id="PF13088"/>
    </source>
</evidence>
<dbReference type="EMBL" id="UOGD01000377">
    <property type="protein sequence ID" value="VAX27280.1"/>
    <property type="molecule type" value="Genomic_DNA"/>
</dbReference>
<feature type="domain" description="Sialidase" evidence="1">
    <location>
        <begin position="61"/>
        <end position="337"/>
    </location>
</feature>
<sequence>MIRISLILFIILVALVSCKTPTKNINNEKHESIVLEEFIYQIADAKTPQCHASTIAESGDALVAAWFGGTEEKNKDVGIWSSRKINGKWSTPIEVANGIQNDGTRYPCWNPVLFKPENKPLILFYKVGPNPREWWGMYMTSEDNGATWSKPVRLPDGIYGPIKNKAVQLSNGDILAPTSTEHDGWKVQIERSTDGGKTWKSTGDLNDPENFGAIQPTILVHPNDTLQILCRTKNGVISESWSYDNGFTWSKMVSTGLPNPNSGIDAVTLKDGRYLLVYNPTEKNWGDRVPLSVAISSNGKYWKEILELESVTDPKTAKDEEYSYPSVIQTKDGLVHIVYTWNRKTVKHVVLDPSQINL</sequence>
<dbReference type="PANTHER" id="PTHR43752:SF2">
    <property type="entry name" value="BNR_ASP-BOX REPEAT FAMILY PROTEIN"/>
    <property type="match status" value="1"/>
</dbReference>
<dbReference type="PROSITE" id="PS51257">
    <property type="entry name" value="PROKAR_LIPOPROTEIN"/>
    <property type="match status" value="1"/>
</dbReference>
<dbReference type="AlphaFoldDB" id="A0A3B1CX78"/>